<protein>
    <recommendedName>
        <fullName evidence="4 7">Flagellar hook-associated protein 1</fullName>
        <shortName evidence="7">HAP1</shortName>
    </recommendedName>
</protein>
<dbReference type="RefSeq" id="WP_084233060.1">
    <property type="nucleotide sequence ID" value="NZ_FWXW01000001.1"/>
</dbReference>
<gene>
    <name evidence="7" type="primary">flgK</name>
    <name evidence="11" type="ORF">SAMN02745168_0414</name>
</gene>
<evidence type="ECO:0000256" key="5">
    <source>
        <dbReference type="ARBA" id="ARBA00022525"/>
    </source>
</evidence>
<evidence type="ECO:0000256" key="2">
    <source>
        <dbReference type="ARBA" id="ARBA00004613"/>
    </source>
</evidence>
<evidence type="ECO:0000313" key="11">
    <source>
        <dbReference type="EMBL" id="SMC35535.1"/>
    </source>
</evidence>
<sequence>MSSTFLGIQIGKSGLNAAQINLNITGQNISNADTQGYTRQSVITSSAPPSGAGYVIRQVTQSSNVGQGVRVLSVDQLRSAYLDEQYRSQYSDFCSSEYRTQGLSYLEDLFDELDDNTSLTASISDFFDALSDFAGDTTSEAARTTVQQTARSMTDNFNMIYGEMVDLYNDQNTSVRTVAEQISSLASQIADLNATICDYERSGVTANDLRDQRNLLLDKLSGYSDFTCSEDAKGMVNVWIAGEALVDGKTAGSISITSAADEIDTLCQQLSILNGGVLSAGIITPDQETQRDGICSALQQISGKISCNVNADGTASVSIDYVSASMTQVTDSLVDGSTCGSVSEEAVKAFDGADMESVLKLGETYLNTDTVSGGELFAHLSLRGGDTSGDAGVPYYIGRLDDLARTVAETVNECMNKGYTYPDEENGFSSVTGTDVDLFADFGNQYALVTAGNFSVSDSVLSSVWNIAGSDSEIDLSTDSTQTSNNKVALLLADLINNTDYGDMLDGLISHLGQTVSGSQSLLDTRESLVESTENQRQSISGVSVDEEAVNLIMYQQTYNACSRVITTMDQMLDKLINGTGTVGL</sequence>
<keyword evidence="11" id="KW-0282">Flagellum</keyword>
<dbReference type="InterPro" id="IPR002371">
    <property type="entry name" value="FlgK"/>
</dbReference>
<evidence type="ECO:0000256" key="3">
    <source>
        <dbReference type="ARBA" id="ARBA00009677"/>
    </source>
</evidence>
<evidence type="ECO:0000256" key="7">
    <source>
        <dbReference type="RuleBase" id="RU362065"/>
    </source>
</evidence>
<keyword evidence="11" id="KW-0969">Cilium</keyword>
<dbReference type="PANTHER" id="PTHR30033">
    <property type="entry name" value="FLAGELLAR HOOK-ASSOCIATED PROTEIN 1"/>
    <property type="match status" value="1"/>
</dbReference>
<evidence type="ECO:0000256" key="6">
    <source>
        <dbReference type="ARBA" id="ARBA00023143"/>
    </source>
</evidence>
<dbReference type="STRING" id="1122930.SAMN02745168_0414"/>
<dbReference type="AlphaFoldDB" id="A0A1W1YH86"/>
<evidence type="ECO:0000256" key="1">
    <source>
        <dbReference type="ARBA" id="ARBA00004365"/>
    </source>
</evidence>
<comment type="similarity">
    <text evidence="3 7">Belongs to the flagella basal body rod proteins family.</text>
</comment>
<evidence type="ECO:0000259" key="10">
    <source>
        <dbReference type="Pfam" id="PF22638"/>
    </source>
</evidence>
<feature type="domain" description="Flagellar basal body rod protein N-terminal" evidence="8">
    <location>
        <begin position="8"/>
        <end position="38"/>
    </location>
</feature>
<dbReference type="Pfam" id="PF22638">
    <property type="entry name" value="FlgK_D1"/>
    <property type="match status" value="1"/>
</dbReference>
<accession>A0A1W1YH86</accession>
<keyword evidence="6 7" id="KW-0975">Bacterial flagellum</keyword>
<dbReference type="SUPFAM" id="SSF64518">
    <property type="entry name" value="Phase 1 flagellin"/>
    <property type="match status" value="1"/>
</dbReference>
<proteinExistence type="inferred from homology"/>
<keyword evidence="5 7" id="KW-0964">Secreted</keyword>
<evidence type="ECO:0000256" key="4">
    <source>
        <dbReference type="ARBA" id="ARBA00016244"/>
    </source>
</evidence>
<organism evidence="11 12">
    <name type="scientific">Papillibacter cinnamivorans DSM 12816</name>
    <dbReference type="NCBI Taxonomy" id="1122930"/>
    <lineage>
        <taxon>Bacteria</taxon>
        <taxon>Bacillati</taxon>
        <taxon>Bacillota</taxon>
        <taxon>Clostridia</taxon>
        <taxon>Eubacteriales</taxon>
        <taxon>Oscillospiraceae</taxon>
        <taxon>Papillibacter</taxon>
    </lineage>
</organism>
<dbReference type="GO" id="GO:0044780">
    <property type="term" value="P:bacterial-type flagellum assembly"/>
    <property type="evidence" value="ECO:0007669"/>
    <property type="project" value="InterPro"/>
</dbReference>
<evidence type="ECO:0000313" key="12">
    <source>
        <dbReference type="Proteomes" id="UP000192790"/>
    </source>
</evidence>
<dbReference type="PRINTS" id="PR01005">
    <property type="entry name" value="FLGHOOKAP1"/>
</dbReference>
<dbReference type="GO" id="GO:0005198">
    <property type="term" value="F:structural molecule activity"/>
    <property type="evidence" value="ECO:0007669"/>
    <property type="project" value="UniProtKB-UniRule"/>
</dbReference>
<evidence type="ECO:0000259" key="8">
    <source>
        <dbReference type="Pfam" id="PF00460"/>
    </source>
</evidence>
<dbReference type="Pfam" id="PF06429">
    <property type="entry name" value="Flg_bbr_C"/>
    <property type="match status" value="1"/>
</dbReference>
<dbReference type="GO" id="GO:0009424">
    <property type="term" value="C:bacterial-type flagellum hook"/>
    <property type="evidence" value="ECO:0007669"/>
    <property type="project" value="UniProtKB-UniRule"/>
</dbReference>
<evidence type="ECO:0000259" key="9">
    <source>
        <dbReference type="Pfam" id="PF06429"/>
    </source>
</evidence>
<dbReference type="OrthoDB" id="9802553at2"/>
<dbReference type="EMBL" id="FWXW01000001">
    <property type="protein sequence ID" value="SMC35535.1"/>
    <property type="molecule type" value="Genomic_DNA"/>
</dbReference>
<dbReference type="NCBIfam" id="TIGR02492">
    <property type="entry name" value="flgK_ends"/>
    <property type="match status" value="1"/>
</dbReference>
<dbReference type="InterPro" id="IPR001444">
    <property type="entry name" value="Flag_bb_rod_N"/>
</dbReference>
<dbReference type="Proteomes" id="UP000192790">
    <property type="component" value="Unassembled WGS sequence"/>
</dbReference>
<feature type="domain" description="Flagellar basal-body/hook protein C-terminal" evidence="9">
    <location>
        <begin position="538"/>
        <end position="578"/>
    </location>
</feature>
<dbReference type="InterPro" id="IPR010930">
    <property type="entry name" value="Flg_bb/hook_C_dom"/>
</dbReference>
<name>A0A1W1YH86_9FIRM</name>
<dbReference type="PANTHER" id="PTHR30033:SF1">
    <property type="entry name" value="FLAGELLAR HOOK-ASSOCIATED PROTEIN 1"/>
    <property type="match status" value="1"/>
</dbReference>
<reference evidence="11 12" key="1">
    <citation type="submission" date="2017-04" db="EMBL/GenBank/DDBJ databases">
        <authorList>
            <person name="Afonso C.L."/>
            <person name="Miller P.J."/>
            <person name="Scott M.A."/>
            <person name="Spackman E."/>
            <person name="Goraichik I."/>
            <person name="Dimitrov K.M."/>
            <person name="Suarez D.L."/>
            <person name="Swayne D.E."/>
        </authorList>
    </citation>
    <scope>NUCLEOTIDE SEQUENCE [LARGE SCALE GENOMIC DNA]</scope>
    <source>
        <strain evidence="11 12">DSM 12816</strain>
    </source>
</reference>
<keyword evidence="12" id="KW-1185">Reference proteome</keyword>
<dbReference type="GO" id="GO:0005576">
    <property type="term" value="C:extracellular region"/>
    <property type="evidence" value="ECO:0007669"/>
    <property type="project" value="UniProtKB-SubCell"/>
</dbReference>
<comment type="subcellular location">
    <subcellularLocation>
        <location evidence="1 7">Bacterial flagellum</location>
    </subcellularLocation>
    <subcellularLocation>
        <location evidence="2 7">Secreted</location>
    </subcellularLocation>
</comment>
<dbReference type="InterPro" id="IPR053927">
    <property type="entry name" value="FlgK_helical"/>
</dbReference>
<feature type="domain" description="Flagellar hook-associated protein FlgK helical" evidence="10">
    <location>
        <begin position="103"/>
        <end position="259"/>
    </location>
</feature>
<dbReference type="Pfam" id="PF00460">
    <property type="entry name" value="Flg_bb_rod"/>
    <property type="match status" value="1"/>
</dbReference>
<keyword evidence="11" id="KW-0966">Cell projection</keyword>